<evidence type="ECO:0008006" key="9">
    <source>
        <dbReference type="Google" id="ProtNLM"/>
    </source>
</evidence>
<dbReference type="Gene3D" id="3.40.50.1820">
    <property type="entry name" value="alpha/beta hydrolase"/>
    <property type="match status" value="1"/>
</dbReference>
<dbReference type="PANTHER" id="PTHR48182">
    <property type="entry name" value="PROTEIN SERAC1"/>
    <property type="match status" value="1"/>
</dbReference>
<evidence type="ECO:0000256" key="3">
    <source>
        <dbReference type="ARBA" id="ARBA00004370"/>
    </source>
</evidence>
<dbReference type="SUPFAM" id="SSF53474">
    <property type="entry name" value="alpha/beta-Hydrolases"/>
    <property type="match status" value="1"/>
</dbReference>
<dbReference type="RefSeq" id="XP_014540605.1">
    <property type="nucleotide sequence ID" value="XM_014685119.1"/>
</dbReference>
<reference evidence="7 8" key="1">
    <citation type="submission" date="2020-07" db="EMBL/GenBank/DDBJ databases">
        <title>Telomere length de novo assembly of all 7 chromosomes of the fungus, Metarhizium brunneum, using a novel assembly pipeline.</title>
        <authorList>
            <person name="Saud z."/>
            <person name="Kortsinoglou A."/>
            <person name="Kouvelis V.N."/>
            <person name="Butt T.M."/>
        </authorList>
    </citation>
    <scope>NUCLEOTIDE SEQUENCE [LARGE SCALE GENOMIC DNA]</scope>
    <source>
        <strain evidence="7 8">4556</strain>
    </source>
</reference>
<gene>
    <name evidence="7" type="ORF">G6M90_00g068540</name>
</gene>
<dbReference type="GO" id="GO:0005739">
    <property type="term" value="C:mitochondrion"/>
    <property type="evidence" value="ECO:0007669"/>
    <property type="project" value="UniProtKB-SubCell"/>
</dbReference>
<dbReference type="KEGG" id="mbrn:26246712"/>
<keyword evidence="4" id="KW-0256">Endoplasmic reticulum</keyword>
<comment type="subcellular location">
    <subcellularLocation>
        <location evidence="2">Endoplasmic reticulum</location>
    </subcellularLocation>
    <subcellularLocation>
        <location evidence="3">Membrane</location>
    </subcellularLocation>
    <subcellularLocation>
        <location evidence="1">Mitochondrion</location>
    </subcellularLocation>
</comment>
<keyword evidence="6" id="KW-0472">Membrane</keyword>
<sequence length="226" mass="25318">MIQPGLKVIFDSVYDDHPHRVAKLDVVAVHGLSFKNTDEHARKTWTMGDKLWLNDFLPGALSRPIREMMFEYNSSPAVGAAAIKLDDHAKNSLQWLNLRRKTDPQKPLVFICHSLGGLVVKEALVSATLDVSYRPIVEATRLLVFFATPQQGGNYATVGDIVAKIVRKSMVKPSNDLLEALKKTSNEATKRSEQSRHVYEKCLVVNFFEGYEYGKMGIIVDKKSAT</sequence>
<dbReference type="InterPro" id="IPR029058">
    <property type="entry name" value="AB_hydrolase_fold"/>
</dbReference>
<evidence type="ECO:0000256" key="2">
    <source>
        <dbReference type="ARBA" id="ARBA00004240"/>
    </source>
</evidence>
<dbReference type="GeneID" id="26246712"/>
<dbReference type="GO" id="GO:0016020">
    <property type="term" value="C:membrane"/>
    <property type="evidence" value="ECO:0007669"/>
    <property type="project" value="UniProtKB-SubCell"/>
</dbReference>
<evidence type="ECO:0000313" key="7">
    <source>
        <dbReference type="EMBL" id="QLI70209.1"/>
    </source>
</evidence>
<evidence type="ECO:0000256" key="6">
    <source>
        <dbReference type="ARBA" id="ARBA00023136"/>
    </source>
</evidence>
<keyword evidence="8" id="KW-1185">Reference proteome</keyword>
<keyword evidence="5" id="KW-0496">Mitochondrion</keyword>
<dbReference type="EMBL" id="CP058935">
    <property type="protein sequence ID" value="QLI70209.1"/>
    <property type="molecule type" value="Genomic_DNA"/>
</dbReference>
<accession>A0A7D5Z9K6</accession>
<dbReference type="OrthoDB" id="5086500at2759"/>
<dbReference type="GO" id="GO:0005783">
    <property type="term" value="C:endoplasmic reticulum"/>
    <property type="evidence" value="ECO:0007669"/>
    <property type="project" value="UniProtKB-SubCell"/>
</dbReference>
<evidence type="ECO:0000256" key="5">
    <source>
        <dbReference type="ARBA" id="ARBA00023128"/>
    </source>
</evidence>
<evidence type="ECO:0000256" key="4">
    <source>
        <dbReference type="ARBA" id="ARBA00022824"/>
    </source>
</evidence>
<dbReference type="InterPro" id="IPR052374">
    <property type="entry name" value="SERAC1"/>
</dbReference>
<evidence type="ECO:0000313" key="8">
    <source>
        <dbReference type="Proteomes" id="UP000510686"/>
    </source>
</evidence>
<dbReference type="PANTHER" id="PTHR48182:SF2">
    <property type="entry name" value="PROTEIN SERAC1"/>
    <property type="match status" value="1"/>
</dbReference>
<protein>
    <recommendedName>
        <fullName evidence="9">DUF676 domain-containing protein</fullName>
    </recommendedName>
</protein>
<dbReference type="Proteomes" id="UP000510686">
    <property type="component" value="Chromosome 4"/>
</dbReference>
<proteinExistence type="predicted"/>
<evidence type="ECO:0000256" key="1">
    <source>
        <dbReference type="ARBA" id="ARBA00004173"/>
    </source>
</evidence>
<organism evidence="7 8">
    <name type="scientific">Metarhizium brunneum</name>
    <dbReference type="NCBI Taxonomy" id="500148"/>
    <lineage>
        <taxon>Eukaryota</taxon>
        <taxon>Fungi</taxon>
        <taxon>Dikarya</taxon>
        <taxon>Ascomycota</taxon>
        <taxon>Pezizomycotina</taxon>
        <taxon>Sordariomycetes</taxon>
        <taxon>Hypocreomycetidae</taxon>
        <taxon>Hypocreales</taxon>
        <taxon>Clavicipitaceae</taxon>
        <taxon>Metarhizium</taxon>
    </lineage>
</organism>
<name>A0A7D5Z9K6_9HYPO</name>
<dbReference type="AlphaFoldDB" id="A0A7D5Z9K6"/>